<keyword evidence="2" id="KW-0479">Metal-binding</keyword>
<comment type="similarity">
    <text evidence="1 2">Belongs to the cytochrome P450 family.</text>
</comment>
<reference evidence="3" key="1">
    <citation type="submission" date="2020-01" db="EMBL/GenBank/DDBJ databases">
        <authorList>
            <person name="Rat A."/>
        </authorList>
    </citation>
    <scope>NUCLEOTIDE SEQUENCE</scope>
    <source>
        <strain evidence="3">LMG 28251</strain>
    </source>
</reference>
<gene>
    <name evidence="3" type="ORF">GXW79_09235</name>
</gene>
<keyword evidence="2" id="KW-0560">Oxidoreductase</keyword>
<evidence type="ECO:0000256" key="1">
    <source>
        <dbReference type="ARBA" id="ARBA00010617"/>
    </source>
</evidence>
<name>A0AAF1JWH8_9PROT</name>
<accession>A0AAF1JWH8</accession>
<dbReference type="PANTHER" id="PTHR46696">
    <property type="entry name" value="P450, PUTATIVE (EUROFUNG)-RELATED"/>
    <property type="match status" value="1"/>
</dbReference>
<dbReference type="GO" id="GO:0004497">
    <property type="term" value="F:monooxygenase activity"/>
    <property type="evidence" value="ECO:0007669"/>
    <property type="project" value="UniProtKB-KW"/>
</dbReference>
<keyword evidence="4" id="KW-1185">Reference proteome</keyword>
<dbReference type="PROSITE" id="PS00086">
    <property type="entry name" value="CYTOCHROME_P450"/>
    <property type="match status" value="1"/>
</dbReference>
<sequence>MLSRRVITAYDNTGTAIVTRQRDVVEVLDREADFAVVYEPRMRRITAGENFFLGMQDSAEYTRDVSNMRLVVRRADVSERLVAFTAREASAIVAASGGALDVPAALTLPVAARIVASYFGTPGPSEQALIEQTTIMFWWLFADLAADPAIEARAIAAAADCRAMLEDAIAARHATPTGDDDILNRCLALQASGTPGMSDGAIRDNLIGLLIGLVPTLSKAAVLALNELLNRPAALAGAHAAARADDDALVAAHVFEALRFDPVNPIIYRRATRTSVIARGTLRARTIPAGTMVLAANLSAMFDPVAVEDPDSFRTDRPWGDYMLWGYGMHLCFGAQINRAVIPQMLKPLLRHKNLRAAGLVDRAGTPFPAHFPVQFDPG</sequence>
<dbReference type="GO" id="GO:0016705">
    <property type="term" value="F:oxidoreductase activity, acting on paired donors, with incorporation or reduction of molecular oxygen"/>
    <property type="evidence" value="ECO:0007669"/>
    <property type="project" value="InterPro"/>
</dbReference>
<dbReference type="GO" id="GO:0020037">
    <property type="term" value="F:heme binding"/>
    <property type="evidence" value="ECO:0007669"/>
    <property type="project" value="InterPro"/>
</dbReference>
<dbReference type="PANTHER" id="PTHR46696:SF1">
    <property type="entry name" value="CYTOCHROME P450 YJIB-RELATED"/>
    <property type="match status" value="1"/>
</dbReference>
<keyword evidence="2" id="KW-0503">Monooxygenase</keyword>
<comment type="caution">
    <text evidence="3">The sequence shown here is derived from an EMBL/GenBank/DDBJ whole genome shotgun (WGS) entry which is preliminary data.</text>
</comment>
<dbReference type="Proteomes" id="UP001196068">
    <property type="component" value="Unassembled WGS sequence"/>
</dbReference>
<dbReference type="Gene3D" id="1.10.630.10">
    <property type="entry name" value="Cytochrome P450"/>
    <property type="match status" value="1"/>
</dbReference>
<dbReference type="InterPro" id="IPR017972">
    <property type="entry name" value="Cyt_P450_CS"/>
</dbReference>
<keyword evidence="2" id="KW-0349">Heme</keyword>
<reference evidence="3" key="2">
    <citation type="journal article" date="2021" name="Syst. Appl. Microbiol.">
        <title>Roseomonas hellenica sp. nov., isolated from roots of wild-growing Alkanna tinctoria.</title>
        <authorList>
            <person name="Rat A."/>
            <person name="Naranjo H.D."/>
            <person name="Lebbe L."/>
            <person name="Cnockaert M."/>
            <person name="Krigas N."/>
            <person name="Grigoriadou K."/>
            <person name="Maloupa E."/>
            <person name="Willems A."/>
        </authorList>
    </citation>
    <scope>NUCLEOTIDE SEQUENCE</scope>
    <source>
        <strain evidence="3">LMG 28251</strain>
    </source>
</reference>
<dbReference type="GO" id="GO:0005506">
    <property type="term" value="F:iron ion binding"/>
    <property type="evidence" value="ECO:0007669"/>
    <property type="project" value="InterPro"/>
</dbReference>
<dbReference type="AlphaFoldDB" id="A0AAF1JWH8"/>
<evidence type="ECO:0000313" key="4">
    <source>
        <dbReference type="Proteomes" id="UP001196068"/>
    </source>
</evidence>
<keyword evidence="2" id="KW-0408">Iron</keyword>
<evidence type="ECO:0000313" key="3">
    <source>
        <dbReference type="EMBL" id="MBR0655264.1"/>
    </source>
</evidence>
<dbReference type="EMBL" id="JAAEDH010000008">
    <property type="protein sequence ID" value="MBR0655264.1"/>
    <property type="molecule type" value="Genomic_DNA"/>
</dbReference>
<dbReference type="InterPro" id="IPR002397">
    <property type="entry name" value="Cyt_P450_B"/>
</dbReference>
<dbReference type="Pfam" id="PF00067">
    <property type="entry name" value="p450"/>
    <property type="match status" value="1"/>
</dbReference>
<dbReference type="PRINTS" id="PR00359">
    <property type="entry name" value="BP450"/>
</dbReference>
<dbReference type="InterPro" id="IPR001128">
    <property type="entry name" value="Cyt_P450"/>
</dbReference>
<dbReference type="SUPFAM" id="SSF48264">
    <property type="entry name" value="Cytochrome P450"/>
    <property type="match status" value="1"/>
</dbReference>
<dbReference type="InterPro" id="IPR036396">
    <property type="entry name" value="Cyt_P450_sf"/>
</dbReference>
<protein>
    <submittedName>
        <fullName evidence="3">Cytochrome P450</fullName>
    </submittedName>
</protein>
<proteinExistence type="inferred from homology"/>
<organism evidence="3 4">
    <name type="scientific">Plastoroseomonas arctica</name>
    <dbReference type="NCBI Taxonomy" id="1509237"/>
    <lineage>
        <taxon>Bacteria</taxon>
        <taxon>Pseudomonadati</taxon>
        <taxon>Pseudomonadota</taxon>
        <taxon>Alphaproteobacteria</taxon>
        <taxon>Acetobacterales</taxon>
        <taxon>Acetobacteraceae</taxon>
        <taxon>Plastoroseomonas</taxon>
    </lineage>
</organism>
<evidence type="ECO:0000256" key="2">
    <source>
        <dbReference type="RuleBase" id="RU000461"/>
    </source>
</evidence>